<dbReference type="RefSeq" id="WP_167700609.1">
    <property type="nucleotide sequence ID" value="NZ_CP118174.1"/>
</dbReference>
<dbReference type="PROSITE" id="PS51257">
    <property type="entry name" value="PROKAR_LIPOPROTEIN"/>
    <property type="match status" value="1"/>
</dbReference>
<evidence type="ECO:0000313" key="1">
    <source>
        <dbReference type="EMBL" id="NIZ41027.1"/>
    </source>
</evidence>
<dbReference type="Proteomes" id="UP000711995">
    <property type="component" value="Unassembled WGS sequence"/>
</dbReference>
<protein>
    <submittedName>
        <fullName evidence="1">Uncharacterized protein</fullName>
    </submittedName>
</protein>
<evidence type="ECO:0000313" key="2">
    <source>
        <dbReference type="Proteomes" id="UP000711995"/>
    </source>
</evidence>
<gene>
    <name evidence="1" type="ORF">HCT14_05865</name>
</gene>
<name>A0A968KT38_9SPIO</name>
<comment type="caution">
    <text evidence="1">The sequence shown here is derived from an EMBL/GenBank/DDBJ whole genome shotgun (WGS) entry which is preliminary data.</text>
</comment>
<organism evidence="1 2">
    <name type="scientific">Entomospira entomophila</name>
    <dbReference type="NCBI Taxonomy" id="2719988"/>
    <lineage>
        <taxon>Bacteria</taxon>
        <taxon>Pseudomonadati</taxon>
        <taxon>Spirochaetota</taxon>
        <taxon>Spirochaetia</taxon>
        <taxon>Spirochaetales</taxon>
        <taxon>Spirochaetaceae</taxon>
        <taxon>Entomospira</taxon>
    </lineage>
</organism>
<sequence length="158" mass="18564">MKKQILGWVLILMMGCHGEYESQELSVSDRVEMLIARNYEMADEFDEKANEMQTQLDARRSANPEGDFSSNEEMIAWLRGEAQRIRDNILEVEIDSHYRRAEGLDEIADDWQETLDMWRRGDPNGDYSSTETKIADLREEACELRDQARKLEEDLQRE</sequence>
<dbReference type="EMBL" id="JAATLJ010000001">
    <property type="protein sequence ID" value="NIZ41027.1"/>
    <property type="molecule type" value="Genomic_DNA"/>
</dbReference>
<keyword evidence="2" id="KW-1185">Reference proteome</keyword>
<reference evidence="1 2" key="1">
    <citation type="submission" date="2020-03" db="EMBL/GenBank/DDBJ databases">
        <title>Spirochaetal bacteria isolated from arthropods constitute a novel genus Entomospira genus novum within the order Spirochaetales.</title>
        <authorList>
            <person name="Grana-Miraglia L."/>
            <person name="Sikutova S."/>
            <person name="Fingerle V."/>
            <person name="Sing A."/>
            <person name="Castillo-Ramirez S."/>
            <person name="Margos G."/>
            <person name="Rudolf I."/>
        </authorList>
    </citation>
    <scope>NUCLEOTIDE SEQUENCE [LARGE SCALE GENOMIC DNA]</scope>
    <source>
        <strain evidence="1 2">BR193</strain>
    </source>
</reference>
<accession>A0A968KT38</accession>
<proteinExistence type="predicted"/>
<dbReference type="AlphaFoldDB" id="A0A968KT38"/>